<keyword evidence="4 8" id="KW-0812">Transmembrane</keyword>
<evidence type="ECO:0000256" key="1">
    <source>
        <dbReference type="ARBA" id="ARBA00004141"/>
    </source>
</evidence>
<dbReference type="OrthoDB" id="1689567at2759"/>
<dbReference type="GO" id="GO:0005227">
    <property type="term" value="F:calcium-activated cation channel activity"/>
    <property type="evidence" value="ECO:0007669"/>
    <property type="project" value="InterPro"/>
</dbReference>
<evidence type="ECO:0000259" key="9">
    <source>
        <dbReference type="Pfam" id="PF02714"/>
    </source>
</evidence>
<keyword evidence="3" id="KW-0813">Transport</keyword>
<feature type="transmembrane region" description="Helical" evidence="8">
    <location>
        <begin position="768"/>
        <end position="788"/>
    </location>
</feature>
<feature type="domain" description="CSC1/OSCA1-like 7TM region" evidence="9">
    <location>
        <begin position="552"/>
        <end position="828"/>
    </location>
</feature>
<dbReference type="InterPro" id="IPR045122">
    <property type="entry name" value="Csc1-like"/>
</dbReference>
<evidence type="ECO:0000256" key="5">
    <source>
        <dbReference type="ARBA" id="ARBA00022989"/>
    </source>
</evidence>
<dbReference type="Proteomes" id="UP000198406">
    <property type="component" value="Unassembled WGS sequence"/>
</dbReference>
<evidence type="ECO:0000256" key="6">
    <source>
        <dbReference type="ARBA" id="ARBA00023136"/>
    </source>
</evidence>
<feature type="transmembrane region" description="Helical" evidence="8">
    <location>
        <begin position="45"/>
        <end position="64"/>
    </location>
</feature>
<dbReference type="GO" id="GO:0005886">
    <property type="term" value="C:plasma membrane"/>
    <property type="evidence" value="ECO:0007669"/>
    <property type="project" value="TreeGrafter"/>
</dbReference>
<dbReference type="InParanoid" id="A0A1Z5JAF1"/>
<evidence type="ECO:0000256" key="8">
    <source>
        <dbReference type="SAM" id="Phobius"/>
    </source>
</evidence>
<comment type="subcellular location">
    <subcellularLocation>
        <location evidence="1">Membrane</location>
        <topology evidence="1">Multi-pass membrane protein</topology>
    </subcellularLocation>
</comment>
<reference evidence="12 13" key="1">
    <citation type="journal article" date="2015" name="Plant Cell">
        <title>Oil accumulation by the oleaginous diatom Fistulifera solaris as revealed by the genome and transcriptome.</title>
        <authorList>
            <person name="Tanaka T."/>
            <person name="Maeda Y."/>
            <person name="Veluchamy A."/>
            <person name="Tanaka M."/>
            <person name="Abida H."/>
            <person name="Marechal E."/>
            <person name="Bowler C."/>
            <person name="Muto M."/>
            <person name="Sunaga Y."/>
            <person name="Tanaka M."/>
            <person name="Yoshino T."/>
            <person name="Taniguchi T."/>
            <person name="Fukuda Y."/>
            <person name="Nemoto M."/>
            <person name="Matsumoto M."/>
            <person name="Wong P.S."/>
            <person name="Aburatani S."/>
            <person name="Fujibuchi W."/>
        </authorList>
    </citation>
    <scope>NUCLEOTIDE SEQUENCE [LARGE SCALE GENOMIC DNA]</scope>
    <source>
        <strain evidence="12 13">JPCC DA0580</strain>
    </source>
</reference>
<feature type="compositionally biased region" description="Polar residues" evidence="7">
    <location>
        <begin position="415"/>
        <end position="447"/>
    </location>
</feature>
<dbReference type="AlphaFoldDB" id="A0A1Z5JAF1"/>
<dbReference type="InterPro" id="IPR032880">
    <property type="entry name" value="CSC1/OSCA1-like_N"/>
</dbReference>
<evidence type="ECO:0000256" key="4">
    <source>
        <dbReference type="ARBA" id="ARBA00022692"/>
    </source>
</evidence>
<proteinExistence type="inferred from homology"/>
<keyword evidence="13" id="KW-1185">Reference proteome</keyword>
<evidence type="ECO:0000256" key="7">
    <source>
        <dbReference type="SAM" id="MobiDB-lite"/>
    </source>
</evidence>
<feature type="transmembrane region" description="Helical" evidence="8">
    <location>
        <begin position="835"/>
        <end position="854"/>
    </location>
</feature>
<protein>
    <recommendedName>
        <fullName evidence="14">Calcium permeable stress-gated cation channel 1</fullName>
    </recommendedName>
</protein>
<accession>A0A1Z5JAF1</accession>
<comment type="similarity">
    <text evidence="2">Belongs to the CSC1 (TC 1.A.17) family.</text>
</comment>
<evidence type="ECO:0000259" key="11">
    <source>
        <dbReference type="Pfam" id="PF14703"/>
    </source>
</evidence>
<feature type="compositionally biased region" description="Basic and acidic residues" evidence="7">
    <location>
        <begin position="364"/>
        <end position="374"/>
    </location>
</feature>
<comment type="caution">
    <text evidence="12">The sequence shown here is derived from an EMBL/GenBank/DDBJ whole genome shotgun (WGS) entry which is preliminary data.</text>
</comment>
<evidence type="ECO:0000313" key="12">
    <source>
        <dbReference type="EMBL" id="GAX10872.1"/>
    </source>
</evidence>
<dbReference type="Pfam" id="PF14703">
    <property type="entry name" value="PHM7_cyt"/>
    <property type="match status" value="1"/>
</dbReference>
<name>A0A1Z5JAF1_FISSO</name>
<dbReference type="PANTHER" id="PTHR13018">
    <property type="entry name" value="PROBABLE MEMBRANE PROTEIN DUF221-RELATED"/>
    <property type="match status" value="1"/>
</dbReference>
<dbReference type="InterPro" id="IPR027815">
    <property type="entry name" value="CSC1/OSCA1-like_cyt"/>
</dbReference>
<dbReference type="Pfam" id="PF02714">
    <property type="entry name" value="RSN1_7TM"/>
    <property type="match status" value="1"/>
</dbReference>
<evidence type="ECO:0000313" key="13">
    <source>
        <dbReference type="Proteomes" id="UP000198406"/>
    </source>
</evidence>
<evidence type="ECO:0008006" key="14">
    <source>
        <dbReference type="Google" id="ProtNLM"/>
    </source>
</evidence>
<evidence type="ECO:0000259" key="10">
    <source>
        <dbReference type="Pfam" id="PF13967"/>
    </source>
</evidence>
<feature type="transmembrane region" description="Helical" evidence="8">
    <location>
        <begin position="172"/>
        <end position="191"/>
    </location>
</feature>
<dbReference type="EMBL" id="BDSP01000026">
    <property type="protein sequence ID" value="GAX10872.1"/>
    <property type="molecule type" value="Genomic_DNA"/>
</dbReference>
<dbReference type="InterPro" id="IPR003864">
    <property type="entry name" value="CSC1/OSCA1-like_7TM"/>
</dbReference>
<feature type="compositionally biased region" description="Basic and acidic residues" evidence="7">
    <location>
        <begin position="383"/>
        <end position="393"/>
    </location>
</feature>
<dbReference type="PANTHER" id="PTHR13018:SF5">
    <property type="entry name" value="RE44586P"/>
    <property type="match status" value="1"/>
</dbReference>
<organism evidence="12 13">
    <name type="scientific">Fistulifera solaris</name>
    <name type="common">Oleaginous diatom</name>
    <dbReference type="NCBI Taxonomy" id="1519565"/>
    <lineage>
        <taxon>Eukaryota</taxon>
        <taxon>Sar</taxon>
        <taxon>Stramenopiles</taxon>
        <taxon>Ochrophyta</taxon>
        <taxon>Bacillariophyta</taxon>
        <taxon>Bacillariophyceae</taxon>
        <taxon>Bacillariophycidae</taxon>
        <taxon>Naviculales</taxon>
        <taxon>Naviculaceae</taxon>
        <taxon>Fistulifera</taxon>
    </lineage>
</organism>
<keyword evidence="6 8" id="KW-0472">Membrane</keyword>
<feature type="domain" description="CSC1/OSCA1-like N-terminal transmembrane" evidence="10">
    <location>
        <begin position="46"/>
        <end position="193"/>
    </location>
</feature>
<evidence type="ECO:0000256" key="2">
    <source>
        <dbReference type="ARBA" id="ARBA00007779"/>
    </source>
</evidence>
<feature type="domain" description="CSC1/OSCA1-like cytosolic" evidence="11">
    <location>
        <begin position="213"/>
        <end position="334"/>
    </location>
</feature>
<evidence type="ECO:0000256" key="3">
    <source>
        <dbReference type="ARBA" id="ARBA00022448"/>
    </source>
</evidence>
<keyword evidence="5 8" id="KW-1133">Transmembrane helix</keyword>
<sequence>MAFHSPLLLLDDDSSSRWLGDINSTTTNNSTKAILQDSAILRDMGVVYGSLLVVVFVIFCYVRLSFPRPYTIRKWQEELKSPLAQNQFGFLSWIWMLFRFEDDELAEHCGLDAVCFLRTLAMGKKLCMVGMFNAVWLIPIYATAESSPETDKITDWVVRITVSHVPPGSARLVATVVAAYVAFGYTMYLIVQEFEWFIGMRHKFLRKPRPRNYTVYVSNIPPEIRSNQKLESFFRHCFNGDPVVDARIRVVANKLSALVNKRDHVIAQLEHALAVEDKTGTAPTRNTGLVGGIPGVGSAAGAIPVLGSAVAGERVNSIEFFSRELAELNADISNRILLVETMLSETAATESLEEFNPSSKRSRGPFDTEEHGTESADSINPETRAEEKMESDSLPHTSFDPLSRPEEPEEEQLTENRSYSQKTSNNSSLHGTSAHSVPNDSSRSAMSLASGATKKATKAVGTVIGNAKGASKLATHAVGSAVKMVAGARDYEHYHGGFVSFRTLSLKYAALQMLHHGTPSFMTVFEAPDPQDVFWANVGREYKELQLGQLLSRSASVAICFLWTFPMTIIASLSTVEGLKRQFDIVEDAIEAFPALEPILQQLAPLLIVLSNVILRQILKALSMWEGPVSGSVVEALTFTKLATFMIIQTFFVTAISGSLLEEIKQIAEDPLSIVDHLARTLPAQSTFFIQLAFVGTVTDLAFENIRIIPLIQAYLRKFVGPRVTDKERSRTFLGLRPLSDPLYFQFSLNMSQFSILYFMIVMVYQTIAPLTCFFLCFCFIVLRPAFLHQFVYIYPTLPDSGGKIWIRFIRIIQICMIVAQITLVGLMGLKKAGIATPLMAPLIIFTVLFNAYLRQEHFRVAEYLPTKECLKVDLRNGDNFAVSLVQGAYLQPELREKELFPENVDHRRLVAFGLKQNQGESSSFV</sequence>
<dbReference type="Pfam" id="PF13967">
    <property type="entry name" value="RSN1_TM"/>
    <property type="match status" value="1"/>
</dbReference>
<gene>
    <name evidence="12" type="ORF">FisN_31Hu080</name>
</gene>
<feature type="transmembrane region" description="Helical" evidence="8">
    <location>
        <begin position="809"/>
        <end position="829"/>
    </location>
</feature>
<feature type="region of interest" description="Disordered" evidence="7">
    <location>
        <begin position="349"/>
        <end position="450"/>
    </location>
</feature>